<dbReference type="Pfam" id="PF20150">
    <property type="entry name" value="2EXR"/>
    <property type="match status" value="1"/>
</dbReference>
<evidence type="ECO:0000313" key="4">
    <source>
        <dbReference type="Proteomes" id="UP000015530"/>
    </source>
</evidence>
<protein>
    <recommendedName>
        <fullName evidence="2">2EXR domain-containing protein</fullName>
    </recommendedName>
</protein>
<accession>T0KHJ3</accession>
<evidence type="ECO:0000256" key="1">
    <source>
        <dbReference type="SAM" id="MobiDB-lite"/>
    </source>
</evidence>
<proteinExistence type="predicted"/>
<feature type="domain" description="2EXR" evidence="2">
    <location>
        <begin position="84"/>
        <end position="168"/>
    </location>
</feature>
<dbReference type="OrthoDB" id="3561261at2759"/>
<comment type="caution">
    <text evidence="3">The sequence shown here is derived from an EMBL/GenBank/DDBJ whole genome shotgun (WGS) entry which is preliminary data.</text>
</comment>
<dbReference type="InterPro" id="IPR045518">
    <property type="entry name" value="2EXR"/>
</dbReference>
<dbReference type="HOGENOM" id="CLU_874388_0_0_1"/>
<dbReference type="PANTHER" id="PTHR35910">
    <property type="entry name" value="2EXR DOMAIN-CONTAINING PROTEIN"/>
    <property type="match status" value="1"/>
</dbReference>
<name>T0KHJ3_COLGC</name>
<dbReference type="PANTHER" id="PTHR35910:SF6">
    <property type="entry name" value="2EXR DOMAIN-CONTAINING PROTEIN"/>
    <property type="match status" value="1"/>
</dbReference>
<dbReference type="EMBL" id="AMYD01001602">
    <property type="protein sequence ID" value="EQB52413.1"/>
    <property type="molecule type" value="Genomic_DNA"/>
</dbReference>
<evidence type="ECO:0000259" key="2">
    <source>
        <dbReference type="Pfam" id="PF20150"/>
    </source>
</evidence>
<gene>
    <name evidence="3" type="ORF">CGLO_07967</name>
</gene>
<sequence>MDSMMSLIEAASSTVSKQCEVITRMTHALATQGALSASQTNDLLEIQKTISKTIESQASTIQRLAESRAASNCDFGRAMPVTTFPRFSRLPPEIRKSVWEMTLPDPRVFVPYENDQDQIALRQAYKPPAVRAACKEAWLVTEEKGRFAFGYKHTRTHGFWFNPSRDIVFVRHDEMSDDVEEAIKSARAQNIATEWCEFASEDSCFSMMVWARELPDCLKLIVTTLPQLRVHIETIDHAQLFKLLDRDYVILDNDDDGYDVEDEDDDDDDGNNDGDAYDGYDDNDYWDDEDGGLRRVTWARLKKRLEKIQSRRLQSQDRRLVFEGMELLVNKQK</sequence>
<reference evidence="4" key="1">
    <citation type="journal article" date="2013" name="Mol. Plant Microbe Interact.">
        <title>Global aspects of pacC regulation of pathogenicity genes in Colletotrichum gloeosporioides as revealed by transcriptome analysis.</title>
        <authorList>
            <person name="Alkan N."/>
            <person name="Meng X."/>
            <person name="Friedlander G."/>
            <person name="Reuveni E."/>
            <person name="Sukno S."/>
            <person name="Sherman A."/>
            <person name="Thon M."/>
            <person name="Fluhr R."/>
            <person name="Prusky D."/>
        </authorList>
    </citation>
    <scope>NUCLEOTIDE SEQUENCE [LARGE SCALE GENOMIC DNA]</scope>
    <source>
        <strain evidence="4">Cg-14</strain>
    </source>
</reference>
<evidence type="ECO:0000313" key="3">
    <source>
        <dbReference type="EMBL" id="EQB52413.1"/>
    </source>
</evidence>
<feature type="region of interest" description="Disordered" evidence="1">
    <location>
        <begin position="257"/>
        <end position="290"/>
    </location>
</feature>
<dbReference type="Proteomes" id="UP000015530">
    <property type="component" value="Unassembled WGS sequence"/>
</dbReference>
<dbReference type="AlphaFoldDB" id="T0KHJ3"/>
<organism evidence="3 4">
    <name type="scientific">Colletotrichum gloeosporioides (strain Cg-14)</name>
    <name type="common">Anthracnose fungus</name>
    <name type="synonym">Glomerella cingulata</name>
    <dbReference type="NCBI Taxonomy" id="1237896"/>
    <lineage>
        <taxon>Eukaryota</taxon>
        <taxon>Fungi</taxon>
        <taxon>Dikarya</taxon>
        <taxon>Ascomycota</taxon>
        <taxon>Pezizomycotina</taxon>
        <taxon>Sordariomycetes</taxon>
        <taxon>Hypocreomycetidae</taxon>
        <taxon>Glomerellales</taxon>
        <taxon>Glomerellaceae</taxon>
        <taxon>Colletotrichum</taxon>
        <taxon>Colletotrichum gloeosporioides species complex</taxon>
    </lineage>
</organism>